<protein>
    <recommendedName>
        <fullName evidence="3">SatD family protein</fullName>
    </recommendedName>
</protein>
<accession>A0ABR8S0D5</accession>
<evidence type="ECO:0000313" key="1">
    <source>
        <dbReference type="EMBL" id="MBD7956961.1"/>
    </source>
</evidence>
<comment type="caution">
    <text evidence="1">The sequence shown here is derived from an EMBL/GenBank/DDBJ whole genome shotgun (WGS) entry which is preliminary data.</text>
</comment>
<gene>
    <name evidence="1" type="ORF">H9651_04880</name>
</gene>
<evidence type="ECO:0000313" key="2">
    <source>
        <dbReference type="Proteomes" id="UP000648352"/>
    </source>
</evidence>
<dbReference type="InterPro" id="IPR032580">
    <property type="entry name" value="SatD"/>
</dbReference>
<keyword evidence="2" id="KW-1185">Reference proteome</keyword>
<reference evidence="1 2" key="1">
    <citation type="submission" date="2020-08" db="EMBL/GenBank/DDBJ databases">
        <title>A Genomic Blueprint of the Chicken Gut Microbiome.</title>
        <authorList>
            <person name="Gilroy R."/>
            <person name="Ravi A."/>
            <person name="Getino M."/>
            <person name="Pursley I."/>
            <person name="Horton D.L."/>
            <person name="Alikhan N.-F."/>
            <person name="Baker D."/>
            <person name="Gharbi K."/>
            <person name="Hall N."/>
            <person name="Watson M."/>
            <person name="Adriaenssens E.M."/>
            <person name="Foster-Nyarko E."/>
            <person name="Jarju S."/>
            <person name="Secka A."/>
            <person name="Antonio M."/>
            <person name="Oren A."/>
            <person name="Chaudhuri R."/>
            <person name="La Ragione R.M."/>
            <person name="Hildebrand F."/>
            <person name="Pallen M.J."/>
        </authorList>
    </citation>
    <scope>NUCLEOTIDE SEQUENCE [LARGE SCALE GENOMIC DNA]</scope>
    <source>
        <strain evidence="1 2">Sa4CUA7</strain>
    </source>
</reference>
<name>A0ABR8S0D5_9MICO</name>
<sequence>MTAAVIADIVGSRRLRDRAAAQQALDAAITRVETDVPLAVRPLRPIVGDELQGVYPSLVTASAALLLVRLALPDGIECRFGVGIGELSDVPSAVVGTIAEGPAWWAAREAIDLVHRKQSRSLVHARTWVAAAPGTDAQTRDCVRLANASFLARDQLVSTMAERTRRLTYGRCLGRTQRELADEEGITQSAVSQALAASGGAVLVAGLKVLLAAE</sequence>
<dbReference type="Pfam" id="PF16264">
    <property type="entry name" value="SatD"/>
    <property type="match status" value="1"/>
</dbReference>
<organism evidence="1 2">
    <name type="scientific">Microbacterium pullorum</name>
    <dbReference type="NCBI Taxonomy" id="2762236"/>
    <lineage>
        <taxon>Bacteria</taxon>
        <taxon>Bacillati</taxon>
        <taxon>Actinomycetota</taxon>
        <taxon>Actinomycetes</taxon>
        <taxon>Micrococcales</taxon>
        <taxon>Microbacteriaceae</taxon>
        <taxon>Microbacterium</taxon>
    </lineage>
</organism>
<dbReference type="Proteomes" id="UP000648352">
    <property type="component" value="Unassembled WGS sequence"/>
</dbReference>
<dbReference type="RefSeq" id="WP_191717998.1">
    <property type="nucleotide sequence ID" value="NZ_JACSQP010000003.1"/>
</dbReference>
<evidence type="ECO:0008006" key="3">
    <source>
        <dbReference type="Google" id="ProtNLM"/>
    </source>
</evidence>
<proteinExistence type="predicted"/>
<dbReference type="EMBL" id="JACSQP010000003">
    <property type="protein sequence ID" value="MBD7956961.1"/>
    <property type="molecule type" value="Genomic_DNA"/>
</dbReference>